<feature type="compositionally biased region" description="Gly residues" evidence="1">
    <location>
        <begin position="13"/>
        <end position="26"/>
    </location>
</feature>
<sequence length="368" mass="38074">MGASATKQRDAGGVAGGVGGGAGGGDAARSGTRDELAGKGSGSDGVDVGALPEGATAMWVAPLGWDGRAARPMAAMRRASLDDDLLAYLCDVDIVAASEDALAAHPAFTRNVDNPRLKRHVYFEGVFHGRPTRGTVRSMHPRFGGDFEKRALPPRLAAFSRALRDVNSAWLSSLADALEALAGDEEGAAATMARLVREGNAFADAAVQVHAREGVDADGAGWHTDAPNSALHLAVGLRGRRALLFKAGDAPDAAATVHEAPQAAGSCYLSSPFAFPHAVTYDVEGEWDRRVVAVQMRLLMTRAELMAMFGDEGEWNAILGVITRAVLGPTPLRLPTLAEVMAAEAATEAEAEAGASVEAVSVGEAEAA</sequence>
<proteinExistence type="predicted"/>
<gene>
    <name evidence="2" type="ORF">BSP0115_LOCUS18065</name>
</gene>
<accession>A0A7S1CPJ8</accession>
<feature type="region of interest" description="Disordered" evidence="1">
    <location>
        <begin position="1"/>
        <end position="48"/>
    </location>
</feature>
<evidence type="ECO:0000313" key="2">
    <source>
        <dbReference type="EMBL" id="CAD8924801.1"/>
    </source>
</evidence>
<name>A0A7S1CPJ8_9STRA</name>
<evidence type="ECO:0000256" key="1">
    <source>
        <dbReference type="SAM" id="MobiDB-lite"/>
    </source>
</evidence>
<dbReference type="AlphaFoldDB" id="A0A7S1CPJ8"/>
<reference evidence="2" key="1">
    <citation type="submission" date="2021-01" db="EMBL/GenBank/DDBJ databases">
        <authorList>
            <person name="Corre E."/>
            <person name="Pelletier E."/>
            <person name="Niang G."/>
            <person name="Scheremetjew M."/>
            <person name="Finn R."/>
            <person name="Kale V."/>
            <person name="Holt S."/>
            <person name="Cochrane G."/>
            <person name="Meng A."/>
            <person name="Brown T."/>
            <person name="Cohen L."/>
        </authorList>
    </citation>
    <scope>NUCLEOTIDE SEQUENCE</scope>
    <source>
        <strain evidence="2">Ms1</strain>
    </source>
</reference>
<organism evidence="2">
    <name type="scientific">Bicosoecida sp. CB-2014</name>
    <dbReference type="NCBI Taxonomy" id="1486930"/>
    <lineage>
        <taxon>Eukaryota</taxon>
        <taxon>Sar</taxon>
        <taxon>Stramenopiles</taxon>
        <taxon>Bigyra</taxon>
        <taxon>Opalozoa</taxon>
        <taxon>Bicosoecida</taxon>
    </lineage>
</organism>
<dbReference type="EMBL" id="HBFS01026941">
    <property type="protein sequence ID" value="CAD8924801.1"/>
    <property type="molecule type" value="Transcribed_RNA"/>
</dbReference>
<protein>
    <submittedName>
        <fullName evidence="2">Uncharacterized protein</fullName>
    </submittedName>
</protein>